<name>A0A4Z0BHM5_9BURK</name>
<keyword evidence="3" id="KW-0288">FMN</keyword>
<accession>A0A4Z0BHM5</accession>
<gene>
    <name evidence="7" type="ORF">EZ242_16060</name>
</gene>
<comment type="similarity">
    <text evidence="1">Belongs to the nitronate monooxygenase family. NMO class I subfamily.</text>
</comment>
<dbReference type="Proteomes" id="UP000297564">
    <property type="component" value="Unassembled WGS sequence"/>
</dbReference>
<keyword evidence="8" id="KW-1185">Reference proteome</keyword>
<evidence type="ECO:0000256" key="1">
    <source>
        <dbReference type="ARBA" id="ARBA00009881"/>
    </source>
</evidence>
<dbReference type="PANTHER" id="PTHR42747">
    <property type="entry name" value="NITRONATE MONOOXYGENASE-RELATED"/>
    <property type="match status" value="1"/>
</dbReference>
<dbReference type="AlphaFoldDB" id="A0A4Z0BHM5"/>
<dbReference type="EMBL" id="SMLL01000006">
    <property type="protein sequence ID" value="TFY97963.1"/>
    <property type="molecule type" value="Genomic_DNA"/>
</dbReference>
<evidence type="ECO:0000313" key="7">
    <source>
        <dbReference type="EMBL" id="TFY97963.1"/>
    </source>
</evidence>
<protein>
    <submittedName>
        <fullName evidence="7">Nitronate monooxygenase</fullName>
    </submittedName>
</protein>
<evidence type="ECO:0000256" key="5">
    <source>
        <dbReference type="ARBA" id="ARBA00023033"/>
    </source>
</evidence>
<dbReference type="CDD" id="cd04730">
    <property type="entry name" value="NPD_like"/>
    <property type="match status" value="1"/>
</dbReference>
<dbReference type="OrthoDB" id="9778912at2"/>
<keyword evidence="5 7" id="KW-0503">Monooxygenase</keyword>
<evidence type="ECO:0000256" key="2">
    <source>
        <dbReference type="ARBA" id="ARBA00022630"/>
    </source>
</evidence>
<proteinExistence type="inferred from homology"/>
<evidence type="ECO:0000256" key="4">
    <source>
        <dbReference type="ARBA" id="ARBA00023002"/>
    </source>
</evidence>
<comment type="caution">
    <text evidence="7">The sequence shown here is derived from an EMBL/GenBank/DDBJ whole genome shotgun (WGS) entry which is preliminary data.</text>
</comment>
<dbReference type="SUPFAM" id="SSF51412">
    <property type="entry name" value="Inosine monophosphate dehydrogenase (IMPDH)"/>
    <property type="match status" value="1"/>
</dbReference>
<dbReference type="Gene3D" id="3.20.20.70">
    <property type="entry name" value="Aldolase class I"/>
    <property type="match status" value="1"/>
</dbReference>
<sequence>MTPRDLLARLQVPVVAAPMFLVSGPELVVAACRAGIVGAFPTPNARPIEVLERWLEDITAGLDRARDEQPENTIAPWCANLVTHSSNMRLPEDLRLVGRYQPPLVVTALGSPRPAIETVHGYGGLVLADVTTLALARKAVEAGADGLACICHGAGGHTGALSPFAFVSAVREFFDGLVIVGGAISDGWGVAGAIAAGADLVYMGTRFIAARESLADAAYKQMLVDSSASDIVVSAGLTGTPASWLKPSLRANGIDPEQLPATPPPRSYDSSDVEKTKRWRDIWAAGQGVGAVKSVQPVAQIVRELREEYLAAGERFQRRLARGTAAIDMQESVHE</sequence>
<dbReference type="Pfam" id="PF03060">
    <property type="entry name" value="NMO"/>
    <property type="match status" value="1"/>
</dbReference>
<evidence type="ECO:0000256" key="6">
    <source>
        <dbReference type="SAM" id="MobiDB-lite"/>
    </source>
</evidence>
<organism evidence="7 8">
    <name type="scientific">Ramlibacter rhizophilus</name>
    <dbReference type="NCBI Taxonomy" id="1781167"/>
    <lineage>
        <taxon>Bacteria</taxon>
        <taxon>Pseudomonadati</taxon>
        <taxon>Pseudomonadota</taxon>
        <taxon>Betaproteobacteria</taxon>
        <taxon>Burkholderiales</taxon>
        <taxon>Comamonadaceae</taxon>
        <taxon>Ramlibacter</taxon>
    </lineage>
</organism>
<dbReference type="InterPro" id="IPR004136">
    <property type="entry name" value="NMO"/>
</dbReference>
<keyword evidence="4" id="KW-0560">Oxidoreductase</keyword>
<keyword evidence="2" id="KW-0285">Flavoprotein</keyword>
<evidence type="ECO:0000256" key="3">
    <source>
        <dbReference type="ARBA" id="ARBA00022643"/>
    </source>
</evidence>
<evidence type="ECO:0000313" key="8">
    <source>
        <dbReference type="Proteomes" id="UP000297564"/>
    </source>
</evidence>
<feature type="region of interest" description="Disordered" evidence="6">
    <location>
        <begin position="254"/>
        <end position="273"/>
    </location>
</feature>
<dbReference type="InterPro" id="IPR013785">
    <property type="entry name" value="Aldolase_TIM"/>
</dbReference>
<dbReference type="GO" id="GO:0018580">
    <property type="term" value="F:nitronate monooxygenase activity"/>
    <property type="evidence" value="ECO:0007669"/>
    <property type="project" value="InterPro"/>
</dbReference>
<dbReference type="RefSeq" id="WP_135286196.1">
    <property type="nucleotide sequence ID" value="NZ_SMLL01000006.1"/>
</dbReference>
<reference evidence="7 8" key="1">
    <citation type="submission" date="2019-03" db="EMBL/GenBank/DDBJ databases">
        <title>Ramlibacter rhizophilus CCTCC AB2015357, whole genome shotgun sequence.</title>
        <authorList>
            <person name="Zhang X."/>
            <person name="Feng G."/>
            <person name="Zhu H."/>
        </authorList>
    </citation>
    <scope>NUCLEOTIDE SEQUENCE [LARGE SCALE GENOMIC DNA]</scope>
    <source>
        <strain evidence="7 8">CCTCC AB2015357</strain>
    </source>
</reference>
<dbReference type="PANTHER" id="PTHR42747:SF4">
    <property type="entry name" value="BLR1330 PROTEIN"/>
    <property type="match status" value="1"/>
</dbReference>